<dbReference type="AlphaFoldDB" id="A0A284QSL5"/>
<evidence type="ECO:0000256" key="1">
    <source>
        <dbReference type="SAM" id="Phobius"/>
    </source>
</evidence>
<proteinExistence type="predicted"/>
<organism evidence="2 3">
    <name type="scientific">Armillaria ostoyae</name>
    <name type="common">Armillaria root rot fungus</name>
    <dbReference type="NCBI Taxonomy" id="47428"/>
    <lineage>
        <taxon>Eukaryota</taxon>
        <taxon>Fungi</taxon>
        <taxon>Dikarya</taxon>
        <taxon>Basidiomycota</taxon>
        <taxon>Agaricomycotina</taxon>
        <taxon>Agaricomycetes</taxon>
        <taxon>Agaricomycetidae</taxon>
        <taxon>Agaricales</taxon>
        <taxon>Marasmiineae</taxon>
        <taxon>Physalacriaceae</taxon>
        <taxon>Armillaria</taxon>
    </lineage>
</organism>
<feature type="transmembrane region" description="Helical" evidence="1">
    <location>
        <begin position="6"/>
        <end position="24"/>
    </location>
</feature>
<evidence type="ECO:0000313" key="3">
    <source>
        <dbReference type="Proteomes" id="UP000219338"/>
    </source>
</evidence>
<accession>A0A284QSL5</accession>
<keyword evidence="1" id="KW-0812">Transmembrane</keyword>
<dbReference type="Proteomes" id="UP000219338">
    <property type="component" value="Unassembled WGS sequence"/>
</dbReference>
<sequence length="97" mass="11145">MPANYQQYAITLALFIAHIILAQVTRRFRFSTGSLAAHNWPTMPRLPSSPTLSLEYGDNMAVSHSNHYLTRYSFGSRIFEHKNCSKEYENRTESFVG</sequence>
<reference evidence="3" key="1">
    <citation type="journal article" date="2017" name="Nat. Ecol. Evol.">
        <title>Genome expansion and lineage-specific genetic innovations in the forest pathogenic fungi Armillaria.</title>
        <authorList>
            <person name="Sipos G."/>
            <person name="Prasanna A.N."/>
            <person name="Walter M.C."/>
            <person name="O'Connor E."/>
            <person name="Balint B."/>
            <person name="Krizsan K."/>
            <person name="Kiss B."/>
            <person name="Hess J."/>
            <person name="Varga T."/>
            <person name="Slot J."/>
            <person name="Riley R."/>
            <person name="Boka B."/>
            <person name="Rigling D."/>
            <person name="Barry K."/>
            <person name="Lee J."/>
            <person name="Mihaltcheva S."/>
            <person name="LaButti K."/>
            <person name="Lipzen A."/>
            <person name="Waldron R."/>
            <person name="Moloney N.M."/>
            <person name="Sperisen C."/>
            <person name="Kredics L."/>
            <person name="Vagvoelgyi C."/>
            <person name="Patrignani A."/>
            <person name="Fitzpatrick D."/>
            <person name="Nagy I."/>
            <person name="Doyle S."/>
            <person name="Anderson J.B."/>
            <person name="Grigoriev I.V."/>
            <person name="Gueldener U."/>
            <person name="Muensterkoetter M."/>
            <person name="Nagy L.G."/>
        </authorList>
    </citation>
    <scope>NUCLEOTIDE SEQUENCE [LARGE SCALE GENOMIC DNA]</scope>
    <source>
        <strain evidence="3">C18/9</strain>
    </source>
</reference>
<keyword evidence="3" id="KW-1185">Reference proteome</keyword>
<dbReference type="EMBL" id="FUEG01000002">
    <property type="protein sequence ID" value="SJK99469.1"/>
    <property type="molecule type" value="Genomic_DNA"/>
</dbReference>
<evidence type="ECO:0000313" key="2">
    <source>
        <dbReference type="EMBL" id="SJK99469.1"/>
    </source>
</evidence>
<protein>
    <submittedName>
        <fullName evidence="2">Uncharacterized protein</fullName>
    </submittedName>
</protein>
<keyword evidence="1" id="KW-1133">Transmembrane helix</keyword>
<gene>
    <name evidence="2" type="ORF">ARMOST_02771</name>
</gene>
<keyword evidence="1" id="KW-0472">Membrane</keyword>
<name>A0A284QSL5_ARMOS</name>